<comment type="subcellular location">
    <subcellularLocation>
        <location evidence="1 4">Periplasm</location>
    </subcellularLocation>
</comment>
<dbReference type="Gene3D" id="3.90.1210.10">
    <property type="entry name" value="Antifreeze-like/N-acetylneuraminic acid synthase C-terminal domain"/>
    <property type="match status" value="1"/>
</dbReference>
<feature type="domain" description="SAF" evidence="5">
    <location>
        <begin position="25"/>
        <end position="85"/>
    </location>
</feature>
<sequence length="162" mass="16952">MIRLAFLLGILASPALAAPAGPATIDGVTPVEVIRRGEIIAEAQLNPLPIPVNRAQTVLRMGDVVGRQARRDLAPGQPIRTYDVQAPEAVKRGEIVTMVLAHGGMIVAAQGRAMETGSIGDTIRVQNTVSQRIVYGAIAEDGTILIAPVAAPKLPARLTALN</sequence>
<evidence type="ECO:0000256" key="3">
    <source>
        <dbReference type="ARBA" id="ARBA00022764"/>
    </source>
</evidence>
<dbReference type="InterPro" id="IPR017585">
    <property type="entry name" value="SAF_FlgA"/>
</dbReference>
<dbReference type="GO" id="GO:0042597">
    <property type="term" value="C:periplasmic space"/>
    <property type="evidence" value="ECO:0007669"/>
    <property type="project" value="UniProtKB-SubCell"/>
</dbReference>
<evidence type="ECO:0000256" key="1">
    <source>
        <dbReference type="ARBA" id="ARBA00004418"/>
    </source>
</evidence>
<proteinExistence type="inferred from homology"/>
<organism evidence="6 7">
    <name type="scientific">Hankyongella ginsenosidimutans</name>
    <dbReference type="NCBI Taxonomy" id="1763828"/>
    <lineage>
        <taxon>Bacteria</taxon>
        <taxon>Pseudomonadati</taxon>
        <taxon>Pseudomonadota</taxon>
        <taxon>Alphaproteobacteria</taxon>
        <taxon>Sphingomonadales</taxon>
        <taxon>Sphingomonadaceae</taxon>
        <taxon>Hankyongella</taxon>
    </lineage>
</organism>
<dbReference type="PANTHER" id="PTHR36307:SF1">
    <property type="entry name" value="FLAGELLA BASAL BODY P-RING FORMATION PROTEIN FLGA"/>
    <property type="match status" value="1"/>
</dbReference>
<evidence type="ECO:0000256" key="2">
    <source>
        <dbReference type="ARBA" id="ARBA00022729"/>
    </source>
</evidence>
<dbReference type="InterPro" id="IPR013974">
    <property type="entry name" value="SAF"/>
</dbReference>
<keyword evidence="6" id="KW-0966">Cell projection</keyword>
<dbReference type="RefSeq" id="WP_222873172.1">
    <property type="nucleotide sequence ID" value="NZ_CP039704.1"/>
</dbReference>
<dbReference type="PANTHER" id="PTHR36307">
    <property type="entry name" value="FLAGELLA BASAL BODY P-RING FORMATION PROTEIN FLGA"/>
    <property type="match status" value="1"/>
</dbReference>
<dbReference type="Gene3D" id="2.30.30.760">
    <property type="match status" value="1"/>
</dbReference>
<feature type="chain" id="PRO_5020829924" description="Flagella basal body P-ring formation protein FlgA" evidence="4">
    <location>
        <begin position="18"/>
        <end position="162"/>
    </location>
</feature>
<evidence type="ECO:0000313" key="7">
    <source>
        <dbReference type="Proteomes" id="UP000298714"/>
    </source>
</evidence>
<protein>
    <recommendedName>
        <fullName evidence="4">Flagella basal body P-ring formation protein FlgA</fullName>
    </recommendedName>
</protein>
<dbReference type="InterPro" id="IPR039246">
    <property type="entry name" value="Flagellar_FlgA"/>
</dbReference>
<dbReference type="CDD" id="cd11614">
    <property type="entry name" value="SAF_CpaB_FlgA_like"/>
    <property type="match status" value="1"/>
</dbReference>
<dbReference type="Proteomes" id="UP000298714">
    <property type="component" value="Chromosome"/>
</dbReference>
<evidence type="ECO:0000313" key="6">
    <source>
        <dbReference type="EMBL" id="QCI80303.1"/>
    </source>
</evidence>
<keyword evidence="6" id="KW-0969">Cilium</keyword>
<dbReference type="AlphaFoldDB" id="A0A4D7CAF3"/>
<gene>
    <name evidence="6" type="primary">flgA</name>
    <name evidence="6" type="ORF">E6W36_14645</name>
</gene>
<evidence type="ECO:0000256" key="4">
    <source>
        <dbReference type="RuleBase" id="RU362063"/>
    </source>
</evidence>
<evidence type="ECO:0000259" key="5">
    <source>
        <dbReference type="SMART" id="SM00858"/>
    </source>
</evidence>
<keyword evidence="4" id="KW-1005">Bacterial flagellum biogenesis</keyword>
<keyword evidence="7" id="KW-1185">Reference proteome</keyword>
<dbReference type="SMART" id="SM00858">
    <property type="entry name" value="SAF"/>
    <property type="match status" value="1"/>
</dbReference>
<keyword evidence="6" id="KW-0282">Flagellum</keyword>
<reference evidence="7" key="1">
    <citation type="submission" date="2019-04" db="EMBL/GenBank/DDBJ databases">
        <title>Complete genome sequence of Sphingomonas sp. W1-2-3.</title>
        <authorList>
            <person name="Im W.T."/>
        </authorList>
    </citation>
    <scope>NUCLEOTIDE SEQUENCE [LARGE SCALE GENOMIC DNA]</scope>
    <source>
        <strain evidence="7">W1-2-3</strain>
    </source>
</reference>
<feature type="signal peptide" evidence="4">
    <location>
        <begin position="1"/>
        <end position="17"/>
    </location>
</feature>
<name>A0A4D7CAF3_9SPHN</name>
<comment type="similarity">
    <text evidence="4">Belongs to the FlgA family.</text>
</comment>
<keyword evidence="3 4" id="KW-0574">Periplasm</keyword>
<keyword evidence="2 4" id="KW-0732">Signal</keyword>
<dbReference type="NCBIfam" id="TIGR03170">
    <property type="entry name" value="flgA_cterm"/>
    <property type="match status" value="1"/>
</dbReference>
<dbReference type="KEGG" id="hgn:E6W36_14645"/>
<comment type="function">
    <text evidence="4">Involved in the assembly process of the P-ring formation. It may associate with FlgF on the rod constituting a structure essential for the P-ring assembly or may act as a modulator protein for the P-ring assembly.</text>
</comment>
<accession>A0A4D7CAF3</accession>
<dbReference type="Pfam" id="PF13144">
    <property type="entry name" value="ChapFlgA"/>
    <property type="match status" value="1"/>
</dbReference>
<dbReference type="EMBL" id="CP039704">
    <property type="protein sequence ID" value="QCI80303.1"/>
    <property type="molecule type" value="Genomic_DNA"/>
</dbReference>
<dbReference type="GO" id="GO:0044780">
    <property type="term" value="P:bacterial-type flagellum assembly"/>
    <property type="evidence" value="ECO:0007669"/>
    <property type="project" value="InterPro"/>
</dbReference>